<keyword evidence="5" id="KW-0539">Nucleus</keyword>
<dbReference type="RefSeq" id="XP_001792619.1">
    <property type="nucleotide sequence ID" value="XM_001792567.1"/>
</dbReference>
<accession>Q0V1W5</accession>
<dbReference type="Proteomes" id="UP000001055">
    <property type="component" value="Unassembled WGS sequence"/>
</dbReference>
<dbReference type="HOGENOM" id="CLU_547584_0_0_1"/>
<dbReference type="PANTHER" id="PTHR28081:SF1">
    <property type="entry name" value="DAMAGE-REGULATED IMPORT FACILITATOR 1"/>
    <property type="match status" value="1"/>
</dbReference>
<dbReference type="AlphaFoldDB" id="Q0V1W5"/>
<dbReference type="PANTHER" id="PTHR28081">
    <property type="entry name" value="DAMAGE-REGULATED IMPORT FACILITATOR 1-RELATED"/>
    <property type="match status" value="1"/>
</dbReference>
<feature type="domain" description="BTB" evidence="7">
    <location>
        <begin position="283"/>
        <end position="352"/>
    </location>
</feature>
<dbReference type="Pfam" id="PF08591">
    <property type="entry name" value="RNR_inhib"/>
    <property type="match status" value="1"/>
</dbReference>
<dbReference type="InterPro" id="IPR011333">
    <property type="entry name" value="SKP1/BTB/POZ_sf"/>
</dbReference>
<evidence type="ECO:0000256" key="6">
    <source>
        <dbReference type="SAM" id="MobiDB-lite"/>
    </source>
</evidence>
<feature type="region of interest" description="Disordered" evidence="6">
    <location>
        <begin position="225"/>
        <end position="245"/>
    </location>
</feature>
<keyword evidence="4" id="KW-0963">Cytoplasm</keyword>
<evidence type="ECO:0000256" key="5">
    <source>
        <dbReference type="ARBA" id="ARBA00023242"/>
    </source>
</evidence>
<dbReference type="InterPro" id="IPR000210">
    <property type="entry name" value="BTB/POZ_dom"/>
</dbReference>
<gene>
    <name evidence="8" type="ORF">SNOG_01999</name>
</gene>
<evidence type="ECO:0000256" key="3">
    <source>
        <dbReference type="ARBA" id="ARBA00005459"/>
    </source>
</evidence>
<protein>
    <recommendedName>
        <fullName evidence="7">BTB domain-containing protein</fullName>
    </recommendedName>
</protein>
<evidence type="ECO:0000256" key="4">
    <source>
        <dbReference type="ARBA" id="ARBA00022490"/>
    </source>
</evidence>
<name>Q0V1W5_PHANO</name>
<organism evidence="8 9">
    <name type="scientific">Phaeosphaeria nodorum (strain SN15 / ATCC MYA-4574 / FGSC 10173)</name>
    <name type="common">Glume blotch fungus</name>
    <name type="synonym">Parastagonospora nodorum</name>
    <dbReference type="NCBI Taxonomy" id="321614"/>
    <lineage>
        <taxon>Eukaryota</taxon>
        <taxon>Fungi</taxon>
        <taxon>Dikarya</taxon>
        <taxon>Ascomycota</taxon>
        <taxon>Pezizomycotina</taxon>
        <taxon>Dothideomycetes</taxon>
        <taxon>Pleosporomycetidae</taxon>
        <taxon>Pleosporales</taxon>
        <taxon>Pleosporineae</taxon>
        <taxon>Phaeosphaeriaceae</taxon>
        <taxon>Parastagonospora</taxon>
    </lineage>
</organism>
<reference evidence="9" key="1">
    <citation type="journal article" date="2007" name="Plant Cell">
        <title>Dothideomycete-plant interactions illuminated by genome sequencing and EST analysis of the wheat pathogen Stagonospora nodorum.</title>
        <authorList>
            <person name="Hane J.K."/>
            <person name="Lowe R.G."/>
            <person name="Solomon P.S."/>
            <person name="Tan K.C."/>
            <person name="Schoch C.L."/>
            <person name="Spatafora J.W."/>
            <person name="Crous P.W."/>
            <person name="Kodira C."/>
            <person name="Birren B.W."/>
            <person name="Galagan J.E."/>
            <person name="Torriani S.F."/>
            <person name="McDonald B.A."/>
            <person name="Oliver R.P."/>
        </authorList>
    </citation>
    <scope>NUCLEOTIDE SEQUENCE [LARGE SCALE GENOMIC DNA]</scope>
    <source>
        <strain evidence="9">SN15 / ATCC MYA-4574 / FGSC 10173</strain>
    </source>
</reference>
<dbReference type="GO" id="GO:0008104">
    <property type="term" value="P:intracellular protein localization"/>
    <property type="evidence" value="ECO:0000318"/>
    <property type="project" value="GO_Central"/>
</dbReference>
<dbReference type="PROSITE" id="PS50097">
    <property type="entry name" value="BTB"/>
    <property type="match status" value="1"/>
</dbReference>
<dbReference type="Pfam" id="PF00651">
    <property type="entry name" value="BTB"/>
    <property type="match status" value="1"/>
</dbReference>
<dbReference type="Gene3D" id="3.30.710.10">
    <property type="entry name" value="Potassium Channel Kv1.1, Chain A"/>
    <property type="match status" value="1"/>
</dbReference>
<dbReference type="EMBL" id="CH445327">
    <property type="protein sequence ID" value="EAT90211.2"/>
    <property type="molecule type" value="Genomic_DNA"/>
</dbReference>
<dbReference type="KEGG" id="pno:SNOG_01999"/>
<evidence type="ECO:0000256" key="2">
    <source>
        <dbReference type="ARBA" id="ARBA00004496"/>
    </source>
</evidence>
<evidence type="ECO:0000256" key="1">
    <source>
        <dbReference type="ARBA" id="ARBA00004123"/>
    </source>
</evidence>
<sequence>MHTTQEDAHRSKRHLTQPAITDFFPIDETFDFDAPSHNDTTTPDRPTLAPHVPGAVQADLMQVGMRVRKSVPEGYKTHANKMMALPSISTTMTSTMTLTPPPTNPANVVHQRELLPFCGLHKIGGFADQPTTNIHLYTGEADVDARDMWLPARRDIHTADSGYGSIRANANPSKRSWHDEDELRLDLSTSSFAFGKQAQIEIEEVPVSPLSEIPEDMMPAVRQIKQPKSRRREGEGGNEPLRVAVGSGSDFDEADFLGSGEVVMDGPPRKKVRRAMEDGPESRPVLILVGDIQEEYHIHENILRGSSSFFDNALKKEWKEGQDRAIDLPEVNNEAFSIWIKWLYSGSIFVVRPDDCPSDGKSSKEATRWGNCYALGDYLQDADFKDACIDVMIERMLCSQNQAYHLPAMIYTCSTQDSNHRTFVVDIFINVTGRTEWAKNVSQPQQFLFDVVKAIGPKLGSGMNEQTYNQFFNLDDICKYHDHGPDKPCYKTKPAYRF</sequence>
<comment type="subcellular location">
    <subcellularLocation>
        <location evidence="2">Cytoplasm</location>
    </subcellularLocation>
    <subcellularLocation>
        <location evidence="1">Nucleus</location>
    </subcellularLocation>
</comment>
<dbReference type="GO" id="GO:0005634">
    <property type="term" value="C:nucleus"/>
    <property type="evidence" value="ECO:0000318"/>
    <property type="project" value="GO_Central"/>
</dbReference>
<dbReference type="eggNOG" id="ENOG502S8VH">
    <property type="taxonomic scope" value="Eukaryota"/>
</dbReference>
<feature type="region of interest" description="Disordered" evidence="6">
    <location>
        <begin position="1"/>
        <end position="20"/>
    </location>
</feature>
<evidence type="ECO:0000313" key="9">
    <source>
        <dbReference type="Proteomes" id="UP000001055"/>
    </source>
</evidence>
<dbReference type="GO" id="GO:0005737">
    <property type="term" value="C:cytoplasm"/>
    <property type="evidence" value="ECO:0000318"/>
    <property type="project" value="GO_Central"/>
</dbReference>
<proteinExistence type="inferred from homology"/>
<evidence type="ECO:0000259" key="7">
    <source>
        <dbReference type="PROSITE" id="PS50097"/>
    </source>
</evidence>
<comment type="similarity">
    <text evidence="3">Belongs to the DIF1/spd1 family.</text>
</comment>
<dbReference type="VEuPathDB" id="FungiDB:JI435_019990"/>
<dbReference type="CDD" id="cd18186">
    <property type="entry name" value="BTB_POZ_ZBTB_KLHL-like"/>
    <property type="match status" value="1"/>
</dbReference>
<dbReference type="InterPro" id="IPR013900">
    <property type="entry name" value="RNR_inhibitor"/>
</dbReference>
<dbReference type="SUPFAM" id="SSF54695">
    <property type="entry name" value="POZ domain"/>
    <property type="match status" value="1"/>
</dbReference>
<evidence type="ECO:0000313" key="8">
    <source>
        <dbReference type="EMBL" id="EAT90211.2"/>
    </source>
</evidence>
<feature type="region of interest" description="Disordered" evidence="6">
    <location>
        <begin position="31"/>
        <end position="50"/>
    </location>
</feature>
<dbReference type="GO" id="GO:1990846">
    <property type="term" value="F:ribonucleoside-diphosphate reductase inhibitor activity"/>
    <property type="evidence" value="ECO:0000318"/>
    <property type="project" value="GO_Central"/>
</dbReference>
<dbReference type="InParanoid" id="Q0V1W5"/>
<dbReference type="GeneID" id="5969469"/>